<gene>
    <name evidence="2" type="ORF">CK510_10140</name>
</gene>
<dbReference type="EMBL" id="NTFS01000086">
    <property type="protein sequence ID" value="PAX56531.1"/>
    <property type="molecule type" value="Genomic_DNA"/>
</dbReference>
<dbReference type="OrthoDB" id="515615at2"/>
<evidence type="ECO:0000313" key="3">
    <source>
        <dbReference type="Proteomes" id="UP000218238"/>
    </source>
</evidence>
<sequence length="92" mass="10448">MSIGINRYTEQKEKQIVREVRPLLKLGVKHLDVELLQRNLSRLGYEIGLNGVTGYFDEYIENAVKKFQQDYNLTVDGTVGHITGSRIDAALP</sequence>
<keyword evidence="3" id="KW-1185">Reference proteome</keyword>
<protein>
    <submittedName>
        <fullName evidence="2">Peptidoglycan-binding protein</fullName>
    </submittedName>
</protein>
<dbReference type="InterPro" id="IPR036366">
    <property type="entry name" value="PGBDSf"/>
</dbReference>
<organism evidence="2 3">
    <name type="scientific">Brunnivagina elsteri CCALA 953</name>
    <dbReference type="NCBI Taxonomy" id="987040"/>
    <lineage>
        <taxon>Bacteria</taxon>
        <taxon>Bacillati</taxon>
        <taxon>Cyanobacteriota</taxon>
        <taxon>Cyanophyceae</taxon>
        <taxon>Nostocales</taxon>
        <taxon>Calotrichaceae</taxon>
        <taxon>Brunnivagina</taxon>
    </lineage>
</organism>
<dbReference type="Proteomes" id="UP000218238">
    <property type="component" value="Unassembled WGS sequence"/>
</dbReference>
<name>A0A2A2TKI5_9CYAN</name>
<comment type="caution">
    <text evidence="2">The sequence shown here is derived from an EMBL/GenBank/DDBJ whole genome shotgun (WGS) entry which is preliminary data.</text>
</comment>
<dbReference type="AlphaFoldDB" id="A0A2A2TKI5"/>
<dbReference type="InterPro" id="IPR002477">
    <property type="entry name" value="Peptidoglycan-bd-like"/>
</dbReference>
<feature type="domain" description="Peptidoglycan binding-like" evidence="1">
    <location>
        <begin position="31"/>
        <end position="83"/>
    </location>
</feature>
<reference evidence="2 3" key="1">
    <citation type="submission" date="2017-08" db="EMBL/GenBank/DDBJ databases">
        <title>Draft genome sequence of filamentous cyanobacterium Calothrix elsteri CCALA 953.</title>
        <authorList>
            <person name="Gagunashvili A.N."/>
            <person name="Elster J."/>
            <person name="Andresson O.S."/>
        </authorList>
    </citation>
    <scope>NUCLEOTIDE SEQUENCE [LARGE SCALE GENOMIC DNA]</scope>
    <source>
        <strain evidence="2 3">CCALA 953</strain>
    </source>
</reference>
<dbReference type="Gene3D" id="1.10.101.10">
    <property type="entry name" value="PGBD-like superfamily/PGBD"/>
    <property type="match status" value="1"/>
</dbReference>
<proteinExistence type="predicted"/>
<evidence type="ECO:0000313" key="2">
    <source>
        <dbReference type="EMBL" id="PAX56531.1"/>
    </source>
</evidence>
<dbReference type="Pfam" id="PF01471">
    <property type="entry name" value="PG_binding_1"/>
    <property type="match status" value="1"/>
</dbReference>
<evidence type="ECO:0000259" key="1">
    <source>
        <dbReference type="Pfam" id="PF01471"/>
    </source>
</evidence>
<accession>A0A2A2TKI5</accession>
<dbReference type="SUPFAM" id="SSF47090">
    <property type="entry name" value="PGBD-like"/>
    <property type="match status" value="1"/>
</dbReference>
<dbReference type="InterPro" id="IPR036365">
    <property type="entry name" value="PGBD-like_sf"/>
</dbReference>